<gene>
    <name evidence="1" type="ORF">MENTE1834_LOCUS9024</name>
</gene>
<evidence type="ECO:0000313" key="2">
    <source>
        <dbReference type="Proteomes" id="UP001497535"/>
    </source>
</evidence>
<dbReference type="EMBL" id="CAVMJV010000008">
    <property type="protein sequence ID" value="CAK5036418.1"/>
    <property type="molecule type" value="Genomic_DNA"/>
</dbReference>
<evidence type="ECO:0000313" key="1">
    <source>
        <dbReference type="EMBL" id="CAK5036418.1"/>
    </source>
</evidence>
<reference evidence="1" key="1">
    <citation type="submission" date="2023-11" db="EMBL/GenBank/DDBJ databases">
        <authorList>
            <person name="Poullet M."/>
        </authorList>
    </citation>
    <scope>NUCLEOTIDE SEQUENCE</scope>
    <source>
        <strain evidence="1">E1834</strain>
    </source>
</reference>
<proteinExistence type="predicted"/>
<keyword evidence="2" id="KW-1185">Reference proteome</keyword>
<organism evidence="1 2">
    <name type="scientific">Meloidogyne enterolobii</name>
    <name type="common">Root-knot nematode worm</name>
    <name type="synonym">Meloidogyne mayaguensis</name>
    <dbReference type="NCBI Taxonomy" id="390850"/>
    <lineage>
        <taxon>Eukaryota</taxon>
        <taxon>Metazoa</taxon>
        <taxon>Ecdysozoa</taxon>
        <taxon>Nematoda</taxon>
        <taxon>Chromadorea</taxon>
        <taxon>Rhabditida</taxon>
        <taxon>Tylenchina</taxon>
        <taxon>Tylenchomorpha</taxon>
        <taxon>Tylenchoidea</taxon>
        <taxon>Meloidogynidae</taxon>
        <taxon>Meloidogyninae</taxon>
        <taxon>Meloidogyne</taxon>
    </lineage>
</organism>
<protein>
    <submittedName>
        <fullName evidence="1">Uncharacterized protein</fullName>
    </submittedName>
</protein>
<accession>A0ACB0Y837</accession>
<sequence>MLFNLSTEAKLDVFKCLNFYQLLSIRQTKRHFNDLFIRYENELTRFHCKKLYILDEKRFDEVFGEEIENGIDPFLELEPNLDDFNFKLTDELKEKWEFLVGRQLCLNKRLTEIYFVIKDNSMSQRVLFKIPTSPKNIDDLLIIRYWVERLFSCVFEDAKFFKILFSHRFIKLLFNDYSIPPQFKIKNAFLKYYEPNFGMNFVLHNLAVCESFKVKFTCAVAEYEITDENELNPILNIILNEGKRFPNICVRYAKLNEWHDIILKAIETTTNPSNILSNIDFRVNWDYYDMQPKKISQRAKNIQRFTTKYKGEPHKVLKYEITNIHNSKVKFLISYWDCIEEDYIDRFQVERIK</sequence>
<comment type="caution">
    <text evidence="1">The sequence shown here is derived from an EMBL/GenBank/DDBJ whole genome shotgun (WGS) entry which is preliminary data.</text>
</comment>
<dbReference type="Proteomes" id="UP001497535">
    <property type="component" value="Unassembled WGS sequence"/>
</dbReference>
<name>A0ACB0Y837_MELEN</name>